<dbReference type="GeneID" id="40316586"/>
<reference evidence="2 3" key="1">
    <citation type="journal article" date="2018" name="BMC Genomics">
        <title>Genomic comparison of Trypanosoma conorhini and Trypanosoma rangeli to Trypanosoma cruzi strains of high and low virulence.</title>
        <authorList>
            <person name="Bradwell K.R."/>
            <person name="Koparde V.N."/>
            <person name="Matveyev A.V."/>
            <person name="Serrano M.G."/>
            <person name="Alves J.M."/>
            <person name="Parikh H."/>
            <person name="Huang B."/>
            <person name="Lee V."/>
            <person name="Espinosa-Alvarez O."/>
            <person name="Ortiz P.A."/>
            <person name="Costa-Martins A.G."/>
            <person name="Teixeira M.M."/>
            <person name="Buck G.A."/>
        </authorList>
    </citation>
    <scope>NUCLEOTIDE SEQUENCE [LARGE SCALE GENOMIC DNA]</scope>
    <source>
        <strain evidence="2 3">025E</strain>
    </source>
</reference>
<dbReference type="Proteomes" id="UP000284403">
    <property type="component" value="Unassembled WGS sequence"/>
</dbReference>
<sequence>MGSGQSNSGLAVEAHLNKWESALSELEEVARANRRTLEQDRIYTNTGGSTDQHPGAGEDALEPSLRGTHRLSQVSFGASTSAAAAGGQQQPPPPPPPPPPLSPTSLPTATSTTTGATSATAAAAAASQRQNQTSTGANPRSTSVGVSYAAAAANNNSSNADVSKLASSTGLQPKHTRQQVLEIRKARMNFFKSYELERPEDDASLMECSHFGAAAVALSYLLGGEKGCKDRKKRVTVEDIFFAAHVPLHYLHGGVQGLPVMSDIIRDFIGVDNRFKNEYSLSVMHFDISPTLGQVELGNNDVGDRQRRMQLPEFSKAITHDCEEETQLIRIVNYDPYVLEQETLVDAFDDEDEGHTVLAASALVNARPAAHCYRPNNSGAYAVVVDVRNVVQLMVTLAAGVVGESLHVKLMEVPAAALYKAMTAVREGGRARGFIRIFRKDNVPAMTQDEAQIMFTPELSSGKVIGSTLQGIHASVVSTHISPHIVAVSWAMHLLGGVRPNSHGYGNGLPVSDIVRKMRFPADVLIDGSLPLGEVFRYAREYVRITNRNYNVAVYPVLTKISREDAVPTISVFELESIIIDVKNANEDPEVPEHIMAIMYNANVAHNVLNISNFPQWCLLAGYDVETQMVLLIDAHPKKFMQTWSCSLDRLHKAMTSNGYIIFSKSREAASRNKSSDSSTCGGSQVLGFVPDPGLVGAPRRIASTVQNRLELLHEQETLGGEHAEIIKTFHFPSLPLSSTMVALAMTKLGIFTTFEDVVMALPFEISSLMLRYFTVESLAVCLTTYIAAAGLSMDVQTYHTDRCCSGAPRLPWEDFKELVVESVQNPNRVLFVLFNKEKIDIFGASHPFGSTGIIVGYTAATESVMVMGSNPHSYFRSWPVPLRTLHEVLLDEDAKHRRSGCITLTRRDGPCESRFPLKYTRDFPLHILPVQNIFHVSPSPHFQALSMAFAQLGFFYSPEEIFYEAYLKTMADQRRRGSQAFAWRDVDVSLTVINKQIDARFLAQVCRMFIESRNPTKSSTKGTLKRTSGGGAGGDGAGDADTIQVELLEDVELDDLDTILMDATRREDNNSVLLLNYDTTKAHDVEQWGRSAALVKSFNPETEMVELLEGEHAVFGLVFTVNLAKLIEIGDLHNEGRSAYGFVKLERVKERTVPKRLALMKGPDPDDEEPLNGAAVPALHHGNGTAQRRNREMVARFLGDGTDAEL</sequence>
<dbReference type="Gene3D" id="3.90.70.30">
    <property type="entry name" value="Phytochelatin synthase, N-terminal domain"/>
    <property type="match status" value="2"/>
</dbReference>
<evidence type="ECO:0000313" key="2">
    <source>
        <dbReference type="EMBL" id="RNF22910.1"/>
    </source>
</evidence>
<dbReference type="SUPFAM" id="SSF54001">
    <property type="entry name" value="Cysteine proteinases"/>
    <property type="match status" value="2"/>
</dbReference>
<feature type="compositionally biased region" description="Gly residues" evidence="1">
    <location>
        <begin position="1029"/>
        <end position="1038"/>
    </location>
</feature>
<evidence type="ECO:0000313" key="3">
    <source>
        <dbReference type="Proteomes" id="UP000284403"/>
    </source>
</evidence>
<feature type="compositionally biased region" description="Polar residues" evidence="1">
    <location>
        <begin position="129"/>
        <end position="142"/>
    </location>
</feature>
<dbReference type="OrthoDB" id="275602at2759"/>
<name>A0A422PYV4_9TRYP</name>
<gene>
    <name evidence="2" type="ORF">Tco025E_02975</name>
</gene>
<protein>
    <submittedName>
        <fullName evidence="2">Uncharacterized protein</fullName>
    </submittedName>
</protein>
<evidence type="ECO:0000256" key="1">
    <source>
        <dbReference type="SAM" id="MobiDB-lite"/>
    </source>
</evidence>
<accession>A0A422PYV4</accession>
<dbReference type="InterPro" id="IPR038765">
    <property type="entry name" value="Papain-like_cys_pep_sf"/>
</dbReference>
<dbReference type="AlphaFoldDB" id="A0A422PYV4"/>
<comment type="caution">
    <text evidence="2">The sequence shown here is derived from an EMBL/GenBank/DDBJ whole genome shotgun (WGS) entry which is preliminary data.</text>
</comment>
<dbReference type="RefSeq" id="XP_029229996.1">
    <property type="nucleotide sequence ID" value="XM_029369898.1"/>
</dbReference>
<feature type="region of interest" description="Disordered" evidence="1">
    <location>
        <begin position="35"/>
        <end position="142"/>
    </location>
</feature>
<proteinExistence type="predicted"/>
<feature type="compositionally biased region" description="Low complexity" evidence="1">
    <location>
        <begin position="77"/>
        <end position="89"/>
    </location>
</feature>
<feature type="compositionally biased region" description="Pro residues" evidence="1">
    <location>
        <begin position="90"/>
        <end position="102"/>
    </location>
</feature>
<keyword evidence="3" id="KW-1185">Reference proteome</keyword>
<dbReference type="InterPro" id="IPR038156">
    <property type="entry name" value="PCS_N_sf"/>
</dbReference>
<feature type="compositionally biased region" description="Polar residues" evidence="1">
    <location>
        <begin position="42"/>
        <end position="52"/>
    </location>
</feature>
<feature type="compositionally biased region" description="Polar residues" evidence="1">
    <location>
        <begin position="1015"/>
        <end position="1027"/>
    </location>
</feature>
<organism evidence="2 3">
    <name type="scientific">Trypanosoma conorhini</name>
    <dbReference type="NCBI Taxonomy" id="83891"/>
    <lineage>
        <taxon>Eukaryota</taxon>
        <taxon>Discoba</taxon>
        <taxon>Euglenozoa</taxon>
        <taxon>Kinetoplastea</taxon>
        <taxon>Metakinetoplastina</taxon>
        <taxon>Trypanosomatida</taxon>
        <taxon>Trypanosomatidae</taxon>
        <taxon>Trypanosoma</taxon>
    </lineage>
</organism>
<feature type="compositionally biased region" description="Low complexity" evidence="1">
    <location>
        <begin position="103"/>
        <end position="128"/>
    </location>
</feature>
<feature type="region of interest" description="Disordered" evidence="1">
    <location>
        <begin position="1015"/>
        <end position="1039"/>
    </location>
</feature>
<dbReference type="EMBL" id="MKKU01000127">
    <property type="protein sequence ID" value="RNF22910.1"/>
    <property type="molecule type" value="Genomic_DNA"/>
</dbReference>